<dbReference type="Pfam" id="PF06772">
    <property type="entry name" value="LtrA"/>
    <property type="match status" value="1"/>
</dbReference>
<feature type="transmembrane region" description="Helical" evidence="2">
    <location>
        <begin position="12"/>
        <end position="30"/>
    </location>
</feature>
<dbReference type="PANTHER" id="PTHR36840:SF1">
    <property type="entry name" value="BLL5714 PROTEIN"/>
    <property type="match status" value="1"/>
</dbReference>
<dbReference type="InterPro" id="IPR036259">
    <property type="entry name" value="MFS_trans_sf"/>
</dbReference>
<name>A0ABP8DD57_9ACTN</name>
<reference evidence="4" key="1">
    <citation type="journal article" date="2019" name="Int. J. Syst. Evol. Microbiol.">
        <title>The Global Catalogue of Microorganisms (GCM) 10K type strain sequencing project: providing services to taxonomists for standard genome sequencing and annotation.</title>
        <authorList>
            <consortium name="The Broad Institute Genomics Platform"/>
            <consortium name="The Broad Institute Genome Sequencing Center for Infectious Disease"/>
            <person name="Wu L."/>
            <person name="Ma J."/>
        </authorList>
    </citation>
    <scope>NUCLEOTIDE SEQUENCE [LARGE SCALE GENOMIC DNA]</scope>
    <source>
        <strain evidence="4">JCM 17441</strain>
    </source>
</reference>
<evidence type="ECO:0000256" key="2">
    <source>
        <dbReference type="SAM" id="Phobius"/>
    </source>
</evidence>
<protein>
    <submittedName>
        <fullName evidence="3">Uncharacterized protein</fullName>
    </submittedName>
</protein>
<dbReference type="Proteomes" id="UP001500620">
    <property type="component" value="Unassembled WGS sequence"/>
</dbReference>
<feature type="compositionally biased region" description="Low complexity" evidence="1">
    <location>
        <begin position="90"/>
        <end position="102"/>
    </location>
</feature>
<sequence length="117" mass="13034">MATPAAEERHATWLELFFGLVIVAAVAQLAHLLHDGVTFEKVLIFAFAYYAMWSIWTAFTLYANVTGTRTRQRAMLAAMFGIAVMASSSAARRTADTRAAPRCGRRRSRRRRALATP</sequence>
<dbReference type="RefSeq" id="WP_345130152.1">
    <property type="nucleotide sequence ID" value="NZ_BAABAT010000015.1"/>
</dbReference>
<evidence type="ECO:0000313" key="4">
    <source>
        <dbReference type="Proteomes" id="UP001500620"/>
    </source>
</evidence>
<proteinExistence type="predicted"/>
<accession>A0ABP8DD57</accession>
<feature type="compositionally biased region" description="Basic residues" evidence="1">
    <location>
        <begin position="103"/>
        <end position="117"/>
    </location>
</feature>
<gene>
    <name evidence="3" type="ORF">GCM10022255_052610</name>
</gene>
<dbReference type="PANTHER" id="PTHR36840">
    <property type="entry name" value="BLL5714 PROTEIN"/>
    <property type="match status" value="1"/>
</dbReference>
<keyword evidence="4" id="KW-1185">Reference proteome</keyword>
<dbReference type="SUPFAM" id="SSF103473">
    <property type="entry name" value="MFS general substrate transporter"/>
    <property type="match status" value="1"/>
</dbReference>
<keyword evidence="2" id="KW-1133">Transmembrane helix</keyword>
<dbReference type="EMBL" id="BAABAT010000015">
    <property type="protein sequence ID" value="GAA4253113.1"/>
    <property type="molecule type" value="Genomic_DNA"/>
</dbReference>
<keyword evidence="2" id="KW-0472">Membrane</keyword>
<keyword evidence="2" id="KW-0812">Transmembrane</keyword>
<evidence type="ECO:0000256" key="1">
    <source>
        <dbReference type="SAM" id="MobiDB-lite"/>
    </source>
</evidence>
<evidence type="ECO:0000313" key="3">
    <source>
        <dbReference type="EMBL" id="GAA4253113.1"/>
    </source>
</evidence>
<organism evidence="3 4">
    <name type="scientific">Dactylosporangium darangshiense</name>
    <dbReference type="NCBI Taxonomy" id="579108"/>
    <lineage>
        <taxon>Bacteria</taxon>
        <taxon>Bacillati</taxon>
        <taxon>Actinomycetota</taxon>
        <taxon>Actinomycetes</taxon>
        <taxon>Micromonosporales</taxon>
        <taxon>Micromonosporaceae</taxon>
        <taxon>Dactylosporangium</taxon>
    </lineage>
</organism>
<dbReference type="InterPro" id="IPR010640">
    <property type="entry name" value="Low_temperature_requirement_A"/>
</dbReference>
<feature type="region of interest" description="Disordered" evidence="1">
    <location>
        <begin position="90"/>
        <end position="117"/>
    </location>
</feature>
<feature type="transmembrane region" description="Helical" evidence="2">
    <location>
        <begin position="42"/>
        <end position="62"/>
    </location>
</feature>
<comment type="caution">
    <text evidence="3">The sequence shown here is derived from an EMBL/GenBank/DDBJ whole genome shotgun (WGS) entry which is preliminary data.</text>
</comment>